<dbReference type="PROSITE" id="PS51253">
    <property type="entry name" value="HTH_CENPB"/>
    <property type="match status" value="1"/>
</dbReference>
<comment type="caution">
    <text evidence="7">The sequence shown here is derived from an EMBL/GenBank/DDBJ whole genome shotgun (WGS) entry which is preliminary data.</text>
</comment>
<name>A0A9J6CFK2_POLVA</name>
<dbReference type="InterPro" id="IPR006600">
    <property type="entry name" value="HTH_CenpB_DNA-bd_dom"/>
</dbReference>
<keyword evidence="2 4" id="KW-0238">DNA-binding</keyword>
<reference evidence="7" key="1">
    <citation type="submission" date="2021-03" db="EMBL/GenBank/DDBJ databases">
        <title>Chromosome level genome of the anhydrobiotic midge Polypedilum vanderplanki.</title>
        <authorList>
            <person name="Yoshida Y."/>
            <person name="Kikawada T."/>
            <person name="Gusev O."/>
        </authorList>
    </citation>
    <scope>NUCLEOTIDE SEQUENCE</scope>
    <source>
        <strain evidence="7">NIAS01</strain>
        <tissue evidence="7">Whole body or cell culture</tissue>
    </source>
</reference>
<comment type="subcellular location">
    <subcellularLocation>
        <location evidence="1 4">Nucleus</location>
    </subcellularLocation>
</comment>
<evidence type="ECO:0000313" key="7">
    <source>
        <dbReference type="EMBL" id="KAG5680584.1"/>
    </source>
</evidence>
<dbReference type="Proteomes" id="UP001107558">
    <property type="component" value="Chromosome 1"/>
</dbReference>
<evidence type="ECO:0000256" key="2">
    <source>
        <dbReference type="ARBA" id="ARBA00023125"/>
    </source>
</evidence>
<accession>A0A9J6CFK2</accession>
<dbReference type="Pfam" id="PF03221">
    <property type="entry name" value="HTH_Tnp_Tc5"/>
    <property type="match status" value="1"/>
</dbReference>
<keyword evidence="8" id="KW-1185">Reference proteome</keyword>
<keyword evidence="3 4" id="KW-0539">Nucleus</keyword>
<dbReference type="InterPro" id="IPR004875">
    <property type="entry name" value="DDE_SF_endonuclease_dom"/>
</dbReference>
<evidence type="ECO:0000259" key="6">
    <source>
        <dbReference type="PROSITE" id="PS51253"/>
    </source>
</evidence>
<dbReference type="SMART" id="SM00674">
    <property type="entry name" value="CENPB"/>
    <property type="match status" value="1"/>
</dbReference>
<protein>
    <submittedName>
        <fullName evidence="7">Uncharacterized protein</fullName>
    </submittedName>
</protein>
<dbReference type="OrthoDB" id="7612720at2759"/>
<dbReference type="InterPro" id="IPR050863">
    <property type="entry name" value="CenT-Element_Derived"/>
</dbReference>
<dbReference type="PROSITE" id="PS50960">
    <property type="entry name" value="HTH_PSQ"/>
    <property type="match status" value="1"/>
</dbReference>
<feature type="domain" description="HTH psq-type" evidence="5">
    <location>
        <begin position="49"/>
        <end position="100"/>
    </location>
</feature>
<dbReference type="AlphaFoldDB" id="A0A9J6CFK2"/>
<dbReference type="Gene3D" id="1.10.10.60">
    <property type="entry name" value="Homeodomain-like"/>
    <property type="match status" value="2"/>
</dbReference>
<feature type="domain" description="HTH CENPB-type" evidence="6">
    <location>
        <begin position="116"/>
        <end position="188"/>
    </location>
</feature>
<feature type="DNA-binding region" description="H-T-H motif" evidence="4">
    <location>
        <begin position="76"/>
        <end position="96"/>
    </location>
</feature>
<organism evidence="7 8">
    <name type="scientific">Polypedilum vanderplanki</name>
    <name type="common">Sleeping chironomid midge</name>
    <dbReference type="NCBI Taxonomy" id="319348"/>
    <lineage>
        <taxon>Eukaryota</taxon>
        <taxon>Metazoa</taxon>
        <taxon>Ecdysozoa</taxon>
        <taxon>Arthropoda</taxon>
        <taxon>Hexapoda</taxon>
        <taxon>Insecta</taxon>
        <taxon>Pterygota</taxon>
        <taxon>Neoptera</taxon>
        <taxon>Endopterygota</taxon>
        <taxon>Diptera</taxon>
        <taxon>Nematocera</taxon>
        <taxon>Chironomoidea</taxon>
        <taxon>Chironomidae</taxon>
        <taxon>Chironominae</taxon>
        <taxon>Polypedilum</taxon>
        <taxon>Polypedilum</taxon>
    </lineage>
</organism>
<evidence type="ECO:0000256" key="4">
    <source>
        <dbReference type="PROSITE-ProRule" id="PRU00320"/>
    </source>
</evidence>
<sequence>MDDQKNQEILIHIPMNEEDQVNNDLIQSIEEEHLEEDETVEEIIQVEPKSSGKKRVSLTIEKKIEIIKRHENGETQKSLAEQFKVGRTTISDILKRKYKFFKFVAMNSDKTENLKRRRTLRRTIHTVLEENLLQWYNELRESGAYISGPMIAQRATQLHKELGYKDNFNASNGWLDRFKVRNGIKLCGIREVKTESDINAVAPFRGEIESIAAWYNLSLEQIYNADETDLFWKMLPNPESDLNEVKASVRAYRERMTVLTCTNATGSHKLPLVCIGRGKRSRTFTSNEIKNLQVHYYSQETAWMDKEIFKTWFHSHFIPSVREHLQSIGLSESALLLIDRSTSHPADQHLRTTDNCFFVHYFPVKVKTLVQPMEQGIIRDMKLQYRYNLLVELINKNLSISEFHKQLSIKDAIRLIFEGWNSVSQENIQRCFSKIFPSPEATLNTSSEPIVSIETFMELIKQIPECINNNYTKERLEYWLSCDDAEPKKDCNSYFNPLSDDGNSTQIMKNEFENSSKVFDTYSEDVPQTIEIIASTIGSHLSEDEEVLNEEEEVGMIVQEEQHEILDQAENEMSEDNDNILYDESECDITCKQALDSLNIVLKFMKSDAESRYRDVVFLSELKKKLKKRLLDTSNPT</sequence>
<dbReference type="EMBL" id="JADBJN010000001">
    <property type="protein sequence ID" value="KAG5680584.1"/>
    <property type="molecule type" value="Genomic_DNA"/>
</dbReference>
<proteinExistence type="predicted"/>
<evidence type="ECO:0000256" key="3">
    <source>
        <dbReference type="ARBA" id="ARBA00023242"/>
    </source>
</evidence>
<dbReference type="Pfam" id="PF03184">
    <property type="entry name" value="DDE_1"/>
    <property type="match status" value="1"/>
</dbReference>
<dbReference type="InterPro" id="IPR009057">
    <property type="entry name" value="Homeodomain-like_sf"/>
</dbReference>
<dbReference type="PANTHER" id="PTHR19303:SF16">
    <property type="entry name" value="JERKY PROTEIN HOMOLOG-LIKE"/>
    <property type="match status" value="1"/>
</dbReference>
<evidence type="ECO:0000313" key="8">
    <source>
        <dbReference type="Proteomes" id="UP001107558"/>
    </source>
</evidence>
<evidence type="ECO:0000259" key="5">
    <source>
        <dbReference type="PROSITE" id="PS50960"/>
    </source>
</evidence>
<dbReference type="InterPro" id="IPR007889">
    <property type="entry name" value="HTH_Psq"/>
</dbReference>
<dbReference type="GO" id="GO:0003677">
    <property type="term" value="F:DNA binding"/>
    <property type="evidence" value="ECO:0007669"/>
    <property type="project" value="UniProtKB-UniRule"/>
</dbReference>
<dbReference type="SUPFAM" id="SSF46689">
    <property type="entry name" value="Homeodomain-like"/>
    <property type="match status" value="2"/>
</dbReference>
<evidence type="ECO:0000256" key="1">
    <source>
        <dbReference type="ARBA" id="ARBA00004123"/>
    </source>
</evidence>
<dbReference type="GO" id="GO:0005634">
    <property type="term" value="C:nucleus"/>
    <property type="evidence" value="ECO:0007669"/>
    <property type="project" value="UniProtKB-SubCell"/>
</dbReference>
<dbReference type="PANTHER" id="PTHR19303">
    <property type="entry name" value="TRANSPOSON"/>
    <property type="match status" value="1"/>
</dbReference>
<gene>
    <name evidence="7" type="ORF">PVAND_010081</name>
</gene>
<dbReference type="Pfam" id="PF04218">
    <property type="entry name" value="CENP-B_N"/>
    <property type="match status" value="1"/>
</dbReference>